<feature type="transmembrane region" description="Helical" evidence="6">
    <location>
        <begin position="245"/>
        <end position="262"/>
    </location>
</feature>
<accession>A0A395V8M7</accession>
<dbReference type="GO" id="GO:0005886">
    <property type="term" value="C:plasma membrane"/>
    <property type="evidence" value="ECO:0007669"/>
    <property type="project" value="UniProtKB-SubCell"/>
</dbReference>
<keyword evidence="2" id="KW-1003">Cell membrane</keyword>
<dbReference type="Pfam" id="PF00482">
    <property type="entry name" value="T2SSF"/>
    <property type="match status" value="1"/>
</dbReference>
<dbReference type="RefSeq" id="WP_118097877.1">
    <property type="nucleotide sequence ID" value="NZ_QRVL01000012.1"/>
</dbReference>
<feature type="transmembrane region" description="Helical" evidence="6">
    <location>
        <begin position="402"/>
        <end position="425"/>
    </location>
</feature>
<dbReference type="PANTHER" id="PTHR35007">
    <property type="entry name" value="INTEGRAL MEMBRANE PROTEIN-RELATED"/>
    <property type="match status" value="1"/>
</dbReference>
<keyword evidence="4 6" id="KW-1133">Transmembrane helix</keyword>
<evidence type="ECO:0000256" key="3">
    <source>
        <dbReference type="ARBA" id="ARBA00022692"/>
    </source>
</evidence>
<evidence type="ECO:0000256" key="4">
    <source>
        <dbReference type="ARBA" id="ARBA00022989"/>
    </source>
</evidence>
<comment type="caution">
    <text evidence="8">The sequence shown here is derived from an EMBL/GenBank/DDBJ whole genome shotgun (WGS) entry which is preliminary data.</text>
</comment>
<feature type="domain" description="Type II secretion system protein GspF" evidence="7">
    <location>
        <begin position="284"/>
        <end position="420"/>
    </location>
</feature>
<comment type="subcellular location">
    <subcellularLocation>
        <location evidence="1">Cell membrane</location>
        <topology evidence="1">Multi-pass membrane protein</topology>
    </subcellularLocation>
</comment>
<evidence type="ECO:0000313" key="9">
    <source>
        <dbReference type="Proteomes" id="UP000266172"/>
    </source>
</evidence>
<dbReference type="EMBL" id="QRVL01000012">
    <property type="protein sequence ID" value="RGS38376.1"/>
    <property type="molecule type" value="Genomic_DNA"/>
</dbReference>
<evidence type="ECO:0000256" key="5">
    <source>
        <dbReference type="ARBA" id="ARBA00023136"/>
    </source>
</evidence>
<evidence type="ECO:0000256" key="1">
    <source>
        <dbReference type="ARBA" id="ARBA00004651"/>
    </source>
</evidence>
<dbReference type="PANTHER" id="PTHR35007:SF2">
    <property type="entry name" value="PILUS ASSEMBLE PROTEIN"/>
    <property type="match status" value="1"/>
</dbReference>
<keyword evidence="5 6" id="KW-0472">Membrane</keyword>
<sequence length="427" mass="48232">MIVCGIALGLAVLGWAVSRKRGRKDWQKGAAVIAAAACLGLLSGYMELQTDEDPEKGLLRRENGEGDYEADLRMYVDGAKKAEAYTVHVPEQELTKQEEQAYLRAAEEELIKEFLGDNESVNCIRDAVVIREEYQEGHVEAEWSFDNYRLIESRTGRIVGEPDEEGELVNVQVTLTCGKSRCVQEFYICVYPRLLDEEERFRKGISEKIARQQPEAGADRLFLPDEVEGHTIHWEQRRDHRPEKILILGVILACFVPVVSMSRKQEEQKKRKMLLELEYPDLVSKLALLLGAGMTLQGAFRKIAGAYGQKRTQNKTAEMPAYEEMLVACRQMESGVGEQRAYEHFGERCGVASYRKLAGILTQNLQKGTRGITVLLEQEAQNAFEERKHAAKRYGEEAGTKLLFPMMLMLGIVMVILLVPAVLAFQI</sequence>
<evidence type="ECO:0000313" key="8">
    <source>
        <dbReference type="EMBL" id="RGS38376.1"/>
    </source>
</evidence>
<dbReference type="Proteomes" id="UP000266172">
    <property type="component" value="Unassembled WGS sequence"/>
</dbReference>
<dbReference type="InterPro" id="IPR018076">
    <property type="entry name" value="T2SS_GspF_dom"/>
</dbReference>
<dbReference type="AlphaFoldDB" id="A0A395V8M7"/>
<evidence type="ECO:0000256" key="2">
    <source>
        <dbReference type="ARBA" id="ARBA00022475"/>
    </source>
</evidence>
<gene>
    <name evidence="8" type="ORF">DWX93_12680</name>
</gene>
<evidence type="ECO:0000259" key="7">
    <source>
        <dbReference type="Pfam" id="PF00482"/>
    </source>
</evidence>
<reference evidence="8 9" key="1">
    <citation type="submission" date="2018-08" db="EMBL/GenBank/DDBJ databases">
        <title>A genome reference for cultivated species of the human gut microbiota.</title>
        <authorList>
            <person name="Zou Y."/>
            <person name="Xue W."/>
            <person name="Luo G."/>
        </authorList>
    </citation>
    <scope>NUCLEOTIDE SEQUENCE [LARGE SCALE GENOMIC DNA]</scope>
    <source>
        <strain evidence="8 9">AF22-12AC</strain>
    </source>
</reference>
<evidence type="ECO:0000256" key="6">
    <source>
        <dbReference type="SAM" id="Phobius"/>
    </source>
</evidence>
<keyword evidence="3 6" id="KW-0812">Transmembrane</keyword>
<organism evidence="8 9">
    <name type="scientific">Roseburia hominis</name>
    <dbReference type="NCBI Taxonomy" id="301301"/>
    <lineage>
        <taxon>Bacteria</taxon>
        <taxon>Bacillati</taxon>
        <taxon>Bacillota</taxon>
        <taxon>Clostridia</taxon>
        <taxon>Lachnospirales</taxon>
        <taxon>Lachnospiraceae</taxon>
        <taxon>Roseburia</taxon>
    </lineage>
</organism>
<protein>
    <recommendedName>
        <fullName evidence="7">Type II secretion system protein GspF domain-containing protein</fullName>
    </recommendedName>
</protein>
<name>A0A395V8M7_9FIRM</name>
<proteinExistence type="predicted"/>